<dbReference type="GO" id="GO:0005737">
    <property type="term" value="C:cytoplasm"/>
    <property type="evidence" value="ECO:0007669"/>
    <property type="project" value="UniProtKB-SubCell"/>
</dbReference>
<evidence type="ECO:0000256" key="2">
    <source>
        <dbReference type="ARBA" id="ARBA00022490"/>
    </source>
</evidence>
<dbReference type="PANTHER" id="PTHR36438:SF1">
    <property type="entry name" value="IRON-SULFUR CLUSTER REPAIR PROTEIN YTFE"/>
    <property type="match status" value="1"/>
</dbReference>
<dbReference type="Pfam" id="PF01814">
    <property type="entry name" value="Hemerythrin"/>
    <property type="match status" value="1"/>
</dbReference>
<reference evidence="7" key="1">
    <citation type="submission" date="2016-10" db="EMBL/GenBank/DDBJ databases">
        <authorList>
            <person name="Varghese N."/>
            <person name="Submissions S."/>
        </authorList>
    </citation>
    <scope>NUCLEOTIDE SEQUENCE [LARGE SCALE GENOMIC DNA]</scope>
    <source>
        <strain evidence="7">CGMCC 1.10971</strain>
    </source>
</reference>
<dbReference type="InterPro" id="IPR019903">
    <property type="entry name" value="RIC_family"/>
</dbReference>
<evidence type="ECO:0000313" key="6">
    <source>
        <dbReference type="EMBL" id="SFG96611.1"/>
    </source>
</evidence>
<dbReference type="EMBL" id="FOOU01000022">
    <property type="protein sequence ID" value="SFG96611.1"/>
    <property type="molecule type" value="Genomic_DNA"/>
</dbReference>
<dbReference type="STRING" id="1045558.SAMN05216175_12239"/>
<organism evidence="6 7">
    <name type="scientific">Neptunomonas qingdaonensis</name>
    <dbReference type="NCBI Taxonomy" id="1045558"/>
    <lineage>
        <taxon>Bacteria</taxon>
        <taxon>Pseudomonadati</taxon>
        <taxon>Pseudomonadota</taxon>
        <taxon>Gammaproteobacteria</taxon>
        <taxon>Oceanospirillales</taxon>
        <taxon>Oceanospirillaceae</taxon>
        <taxon>Neptunomonas</taxon>
    </lineage>
</organism>
<sequence>MDIISKSLAQLVQEVPGITAVFSQFGLSYCWNGSQTLKQAMENTKLKENDVLEAIAQLTVTSDRMNEWRKMDNKELITHLMDRYHQVHRVQLEELFRLACRVESVHHEHVKCPIGLANHLKHFFIELEKHMLNEETVLFPRLMQDPLSVTPDHIVTMKQEHELCLEAINKIDDITEGVITPKGACNTWTALYLGLRTFKDDLASHIQLENEILYRGEIT</sequence>
<dbReference type="PANTHER" id="PTHR36438">
    <property type="entry name" value="IRON-SULFUR CLUSTER REPAIR PROTEIN YTFE"/>
    <property type="match status" value="1"/>
</dbReference>
<dbReference type="InterPro" id="IPR012312">
    <property type="entry name" value="Hemerythrin-like"/>
</dbReference>
<dbReference type="AlphaFoldDB" id="A0A1I2WAT2"/>
<keyword evidence="7" id="KW-1185">Reference proteome</keyword>
<dbReference type="Gene3D" id="1.20.120.520">
    <property type="entry name" value="nmb1532 protein domain like"/>
    <property type="match status" value="1"/>
</dbReference>
<dbReference type="GO" id="GO:0046872">
    <property type="term" value="F:metal ion binding"/>
    <property type="evidence" value="ECO:0007669"/>
    <property type="project" value="UniProtKB-KW"/>
</dbReference>
<evidence type="ECO:0000313" key="7">
    <source>
        <dbReference type="Proteomes" id="UP000198623"/>
    </source>
</evidence>
<keyword evidence="4" id="KW-0408">Iron</keyword>
<feature type="domain" description="Hemerythrin-like" evidence="5">
    <location>
        <begin position="77"/>
        <end position="214"/>
    </location>
</feature>
<evidence type="ECO:0000256" key="1">
    <source>
        <dbReference type="ARBA" id="ARBA00004496"/>
    </source>
</evidence>
<gene>
    <name evidence="6" type="ORF">SAMN05216175_12239</name>
</gene>
<protein>
    <submittedName>
        <fullName evidence="6">Regulator of cell morphogenesis and NO signaling</fullName>
    </submittedName>
</protein>
<evidence type="ECO:0000256" key="4">
    <source>
        <dbReference type="ARBA" id="ARBA00023004"/>
    </source>
</evidence>
<dbReference type="Proteomes" id="UP000198623">
    <property type="component" value="Unassembled WGS sequence"/>
</dbReference>
<name>A0A1I2WAT2_9GAMM</name>
<keyword evidence="3" id="KW-0479">Metal-binding</keyword>
<evidence type="ECO:0000259" key="5">
    <source>
        <dbReference type="Pfam" id="PF01814"/>
    </source>
</evidence>
<keyword evidence="2" id="KW-0963">Cytoplasm</keyword>
<dbReference type="Pfam" id="PF04405">
    <property type="entry name" value="ScdA_N"/>
    <property type="match status" value="1"/>
</dbReference>
<comment type="subcellular location">
    <subcellularLocation>
        <location evidence="1">Cytoplasm</location>
    </subcellularLocation>
</comment>
<accession>A0A1I2WAT2</accession>
<proteinExistence type="predicted"/>
<evidence type="ECO:0000256" key="3">
    <source>
        <dbReference type="ARBA" id="ARBA00022723"/>
    </source>
</evidence>